<dbReference type="GO" id="GO:0019825">
    <property type="term" value="F:oxygen binding"/>
    <property type="evidence" value="ECO:0007669"/>
    <property type="project" value="InterPro"/>
</dbReference>
<dbReference type="SUPFAM" id="SSF46458">
    <property type="entry name" value="Globin-like"/>
    <property type="match status" value="1"/>
</dbReference>
<reference evidence="2 3" key="1">
    <citation type="submission" date="2018-03" db="EMBL/GenBank/DDBJ databases">
        <title>Draft Genome Sequences of the Obligatory Marine Myxobacteria Enhygromyxa salina SWB007.</title>
        <authorList>
            <person name="Poehlein A."/>
            <person name="Moghaddam J.A."/>
            <person name="Harms H."/>
            <person name="Alanjari M."/>
            <person name="Koenig G.M."/>
            <person name="Daniel R."/>
            <person name="Schaeberle T.F."/>
        </authorList>
    </citation>
    <scope>NUCLEOTIDE SEQUENCE [LARGE SCALE GENOMIC DNA]</scope>
    <source>
        <strain evidence="2 3">SWB007</strain>
    </source>
</reference>
<dbReference type="InterPro" id="IPR009050">
    <property type="entry name" value="Globin-like_sf"/>
</dbReference>
<feature type="region of interest" description="Disordered" evidence="1">
    <location>
        <begin position="24"/>
        <end position="74"/>
    </location>
</feature>
<evidence type="ECO:0000256" key="1">
    <source>
        <dbReference type="SAM" id="MobiDB-lite"/>
    </source>
</evidence>
<evidence type="ECO:0000313" key="3">
    <source>
        <dbReference type="Proteomes" id="UP000238823"/>
    </source>
</evidence>
<dbReference type="InterPro" id="IPR012292">
    <property type="entry name" value="Globin/Proto"/>
</dbReference>
<proteinExistence type="predicted"/>
<evidence type="ECO:0000313" key="2">
    <source>
        <dbReference type="EMBL" id="PRQ00479.1"/>
    </source>
</evidence>
<dbReference type="Gene3D" id="1.10.490.10">
    <property type="entry name" value="Globins"/>
    <property type="match status" value="1"/>
</dbReference>
<gene>
    <name evidence="2" type="ORF">ENSA7_59730</name>
</gene>
<dbReference type="Proteomes" id="UP000238823">
    <property type="component" value="Unassembled WGS sequence"/>
</dbReference>
<comment type="caution">
    <text evidence="2">The sequence shown here is derived from an EMBL/GenBank/DDBJ whole genome shotgun (WGS) entry which is preliminary data.</text>
</comment>
<protein>
    <recommendedName>
        <fullName evidence="4">Group 1 truncated hemoglobin GlbN</fullName>
    </recommendedName>
</protein>
<evidence type="ECO:0008006" key="4">
    <source>
        <dbReference type="Google" id="ProtNLM"/>
    </source>
</evidence>
<dbReference type="AlphaFoldDB" id="A0A2S9Y5V1"/>
<sequence>MKKLDTVLIGTLLVFGTLLSPACGDNGTTDVGNEETAGDGDGDATGDGDGDPGDGDGDPGDGDGDPGDGDGDNMECMTDVCATYGAAVPTVAGQIVDMAAVDPLFMDDFAPLVAQGPAAVDAFKASLANFISDAYGCTTDAYTGPTMEVAHAGMAITQEEYDAFLGLIVGVLSGAGVPDDDINFCFAPPLVDPTFAATIIGQ</sequence>
<feature type="compositionally biased region" description="Acidic residues" evidence="1">
    <location>
        <begin position="32"/>
        <end position="73"/>
    </location>
</feature>
<dbReference type="GO" id="GO:0020037">
    <property type="term" value="F:heme binding"/>
    <property type="evidence" value="ECO:0007669"/>
    <property type="project" value="InterPro"/>
</dbReference>
<dbReference type="EMBL" id="PVNL01000118">
    <property type="protein sequence ID" value="PRQ00479.1"/>
    <property type="molecule type" value="Genomic_DNA"/>
</dbReference>
<name>A0A2S9Y5V1_9BACT</name>
<accession>A0A2S9Y5V1</accession>
<organism evidence="2 3">
    <name type="scientific">Enhygromyxa salina</name>
    <dbReference type="NCBI Taxonomy" id="215803"/>
    <lineage>
        <taxon>Bacteria</taxon>
        <taxon>Pseudomonadati</taxon>
        <taxon>Myxococcota</taxon>
        <taxon>Polyangia</taxon>
        <taxon>Nannocystales</taxon>
        <taxon>Nannocystaceae</taxon>
        <taxon>Enhygromyxa</taxon>
    </lineage>
</organism>